<proteinExistence type="predicted"/>
<dbReference type="AlphaFoldDB" id="A0A7E5WZ42"/>
<evidence type="ECO:0000313" key="1">
    <source>
        <dbReference type="Proteomes" id="UP000322000"/>
    </source>
</evidence>
<dbReference type="InParanoid" id="A0A7E5WZ42"/>
<keyword evidence="1" id="KW-1185">Reference proteome</keyword>
<reference evidence="2" key="1">
    <citation type="submission" date="2025-08" db="UniProtKB">
        <authorList>
            <consortium name="RefSeq"/>
        </authorList>
    </citation>
    <scope>IDENTIFICATION</scope>
</reference>
<sequence>MKNKIHVKDPLNHWLFENYNLAYTTNFEECLLEYEAMTNDENEDDRKRNEVVLDDLSTADKKVKMDNYASFSVSETKKQIRKLIYEYNKKINDNEKQLLQLSIQLLHSQILLYSDMAANRHINVTFRISSTTNFSAIPMRHRWSTYFTWVRKILNQVQEQVQTLEAEIPPMLEAYEETRLMMDAEIMKRMDVKVVGMTTSGAAKMRKLLSAVAPENCYSRRSGRSFGTAHNYGADKRLPTPNPHW</sequence>
<accession>A0A7E5WZ42</accession>
<dbReference type="KEGG" id="tnl:113507092"/>
<dbReference type="GeneID" id="113507092"/>
<protein>
    <submittedName>
        <fullName evidence="2">Uncharacterized protein LOC113507092</fullName>
    </submittedName>
</protein>
<dbReference type="OrthoDB" id="2423195at2759"/>
<evidence type="ECO:0000313" key="2">
    <source>
        <dbReference type="RefSeq" id="XP_026745744.1"/>
    </source>
</evidence>
<organism evidence="1 2">
    <name type="scientific">Trichoplusia ni</name>
    <name type="common">Cabbage looper</name>
    <dbReference type="NCBI Taxonomy" id="7111"/>
    <lineage>
        <taxon>Eukaryota</taxon>
        <taxon>Metazoa</taxon>
        <taxon>Ecdysozoa</taxon>
        <taxon>Arthropoda</taxon>
        <taxon>Hexapoda</taxon>
        <taxon>Insecta</taxon>
        <taxon>Pterygota</taxon>
        <taxon>Neoptera</taxon>
        <taxon>Endopterygota</taxon>
        <taxon>Lepidoptera</taxon>
        <taxon>Glossata</taxon>
        <taxon>Ditrysia</taxon>
        <taxon>Noctuoidea</taxon>
        <taxon>Noctuidae</taxon>
        <taxon>Plusiinae</taxon>
        <taxon>Trichoplusia</taxon>
    </lineage>
</organism>
<dbReference type="RefSeq" id="XP_026745744.1">
    <property type="nucleotide sequence ID" value="XM_026889943.1"/>
</dbReference>
<name>A0A7E5WZ42_TRINI</name>
<gene>
    <name evidence="2" type="primary">LOC113507092</name>
</gene>
<dbReference type="Proteomes" id="UP000322000">
    <property type="component" value="Unplaced"/>
</dbReference>